<evidence type="ECO:0000313" key="2">
    <source>
        <dbReference type="EMBL" id="MBM7798035.1"/>
    </source>
</evidence>
<evidence type="ECO:0000313" key="3">
    <source>
        <dbReference type="Proteomes" id="UP000704762"/>
    </source>
</evidence>
<dbReference type="RefSeq" id="WP_204916648.1">
    <property type="nucleotide sequence ID" value="NZ_BAAAQP010000011.1"/>
</dbReference>
<proteinExistence type="predicted"/>
<keyword evidence="1" id="KW-1133">Transmembrane helix</keyword>
<keyword evidence="3" id="KW-1185">Reference proteome</keyword>
<accession>A0ABS2RG99</accession>
<evidence type="ECO:0008006" key="4">
    <source>
        <dbReference type="Google" id="ProtNLM"/>
    </source>
</evidence>
<feature type="transmembrane region" description="Helical" evidence="1">
    <location>
        <begin position="6"/>
        <end position="27"/>
    </location>
</feature>
<name>A0ABS2RG99_9ACTN</name>
<dbReference type="EMBL" id="JAFBCF010000001">
    <property type="protein sequence ID" value="MBM7798035.1"/>
    <property type="molecule type" value="Genomic_DNA"/>
</dbReference>
<sequence>MVHRRGLILSVVGVLLVGLVLGLVALFNWRTGRRPNLGQGPLAGAYLTRPTAEEQSQTCPGVGGGQPVVRLTAPPIVDTLTICIPDPQDPEANAFDGPLVPRTISRGDSAEVARALDRWAAAWAGPDELPWRFQSVACTEEFRLNPSFAITAAGVTVRPVGPYTACRRPTAEADVAFAAVLALVR</sequence>
<organism evidence="2 3">
    <name type="scientific">Microlunatus panaciterrae</name>
    <dbReference type="NCBI Taxonomy" id="400768"/>
    <lineage>
        <taxon>Bacteria</taxon>
        <taxon>Bacillati</taxon>
        <taxon>Actinomycetota</taxon>
        <taxon>Actinomycetes</taxon>
        <taxon>Propionibacteriales</taxon>
        <taxon>Propionibacteriaceae</taxon>
        <taxon>Microlunatus</taxon>
    </lineage>
</organism>
<protein>
    <recommendedName>
        <fullName evidence="4">PknH-like extracellular domain-containing protein</fullName>
    </recommendedName>
</protein>
<gene>
    <name evidence="2" type="ORF">JOE57_000956</name>
</gene>
<keyword evidence="1" id="KW-0812">Transmembrane</keyword>
<comment type="caution">
    <text evidence="2">The sequence shown here is derived from an EMBL/GenBank/DDBJ whole genome shotgun (WGS) entry which is preliminary data.</text>
</comment>
<evidence type="ECO:0000256" key="1">
    <source>
        <dbReference type="SAM" id="Phobius"/>
    </source>
</evidence>
<dbReference type="Proteomes" id="UP000704762">
    <property type="component" value="Unassembled WGS sequence"/>
</dbReference>
<keyword evidence="1" id="KW-0472">Membrane</keyword>
<reference evidence="2 3" key="1">
    <citation type="submission" date="2021-01" db="EMBL/GenBank/DDBJ databases">
        <title>Sequencing the genomes of 1000 actinobacteria strains.</title>
        <authorList>
            <person name="Klenk H.-P."/>
        </authorList>
    </citation>
    <scope>NUCLEOTIDE SEQUENCE [LARGE SCALE GENOMIC DNA]</scope>
    <source>
        <strain evidence="2 3">DSM 18662</strain>
    </source>
</reference>